<dbReference type="PROSITE" id="PS51296">
    <property type="entry name" value="RIESKE"/>
    <property type="match status" value="1"/>
</dbReference>
<evidence type="ECO:0000256" key="8">
    <source>
        <dbReference type="ARBA" id="ARBA00023221"/>
    </source>
</evidence>
<evidence type="ECO:0000313" key="12">
    <source>
        <dbReference type="EMBL" id="QWQ37008.1"/>
    </source>
</evidence>
<keyword evidence="5" id="KW-0560">Oxidoreductase</keyword>
<organism evidence="12 13">
    <name type="scientific">Arthrobacter sunyaminii</name>
    <dbReference type="NCBI Taxonomy" id="2816859"/>
    <lineage>
        <taxon>Bacteria</taxon>
        <taxon>Bacillati</taxon>
        <taxon>Actinomycetota</taxon>
        <taxon>Actinomycetes</taxon>
        <taxon>Micrococcales</taxon>
        <taxon>Micrococcaceae</taxon>
        <taxon>Arthrobacter</taxon>
    </lineage>
</organism>
<keyword evidence="4" id="KW-0442">Lipid degradation</keyword>
<dbReference type="KEGG" id="asun:KG104_04220"/>
<evidence type="ECO:0000256" key="4">
    <source>
        <dbReference type="ARBA" id="ARBA00022963"/>
    </source>
</evidence>
<dbReference type="GO" id="GO:0016705">
    <property type="term" value="F:oxidoreductase activity, acting on paired donors, with incorporation or reduction of molecular oxygen"/>
    <property type="evidence" value="ECO:0007669"/>
    <property type="project" value="UniProtKB-ARBA"/>
</dbReference>
<name>A0A975S724_9MICC</name>
<comment type="subunit">
    <text evidence="10">Homotrimer. The two-component system 3-ketosteroid-9-alpha-monooxygenase is composed of an oxygenase component KshA and a reductase component KshB.</text>
</comment>
<keyword evidence="3" id="KW-0479">Metal-binding</keyword>
<evidence type="ECO:0000256" key="2">
    <source>
        <dbReference type="ARBA" id="ARBA00022714"/>
    </source>
</evidence>
<dbReference type="GO" id="GO:0016042">
    <property type="term" value="P:lipid catabolic process"/>
    <property type="evidence" value="ECO:0007669"/>
    <property type="project" value="UniProtKB-KW"/>
</dbReference>
<dbReference type="Pfam" id="PF00355">
    <property type="entry name" value="Rieske"/>
    <property type="match status" value="1"/>
</dbReference>
<dbReference type="GO" id="GO:0008203">
    <property type="term" value="P:cholesterol metabolic process"/>
    <property type="evidence" value="ECO:0007669"/>
    <property type="project" value="InterPro"/>
</dbReference>
<evidence type="ECO:0000256" key="9">
    <source>
        <dbReference type="ARBA" id="ARBA00030944"/>
    </source>
</evidence>
<dbReference type="Pfam" id="PF19298">
    <property type="entry name" value="KshA_C"/>
    <property type="match status" value="1"/>
</dbReference>
<evidence type="ECO:0000256" key="7">
    <source>
        <dbReference type="ARBA" id="ARBA00023014"/>
    </source>
</evidence>
<evidence type="ECO:0000256" key="3">
    <source>
        <dbReference type="ARBA" id="ARBA00022723"/>
    </source>
</evidence>
<gene>
    <name evidence="12" type="ORF">KG104_04220</name>
</gene>
<dbReference type="Gene3D" id="2.102.10.10">
    <property type="entry name" value="Rieske [2Fe-2S] iron-sulphur domain"/>
    <property type="match status" value="1"/>
</dbReference>
<sequence>MSIVESDQDEIRQIESGQVPTRYARGWHCLGLAEKYKDGKPHTVKAFGQKLVIFTGSDGKVNVLDAYCRHMGGDLSLGEVKGNEIACPFHDWRWGGDGRCKSVPYSRRVPMRARTSTWQTLDQDGLLFVWNDPEGNPPPENVVVPRIEGAEDEGWTKWVWNEIVVNTSTREVIDNIVDMAHFFYIHKNFPTYFKNVFEGHIATQYFDGISREDVTPADPDPSAPKMLETRSVASYYGPSFMIDDLTYIYETFNMKTVLINAHYPIDENSFVLMSGIIVEKKPELPGDPDQIAATQAQWILGGFNQDVEIWQNKARIDNPLLCEEDGAVYQLRRWYEQFFVDVADVKPEMTDRFEHELDTSRPNESWKKEVADNLALRRAAEGQLI</sequence>
<dbReference type="Gene3D" id="3.90.380.10">
    <property type="entry name" value="Naphthalene 1,2-dioxygenase Alpha Subunit, Chain A, domain 1"/>
    <property type="match status" value="1"/>
</dbReference>
<keyword evidence="13" id="KW-1185">Reference proteome</keyword>
<evidence type="ECO:0000256" key="10">
    <source>
        <dbReference type="ARBA" id="ARBA00046982"/>
    </source>
</evidence>
<protein>
    <recommendedName>
        <fullName evidence="9">Rieske-type oxygenase</fullName>
    </recommendedName>
</protein>
<keyword evidence="7" id="KW-0411">Iron-sulfur</keyword>
<accession>A0A975S724</accession>
<dbReference type="SUPFAM" id="SSF50022">
    <property type="entry name" value="ISP domain"/>
    <property type="match status" value="1"/>
</dbReference>
<dbReference type="CDD" id="cd03531">
    <property type="entry name" value="Rieske_RO_Alpha_KSH"/>
    <property type="match status" value="1"/>
</dbReference>
<evidence type="ECO:0000256" key="6">
    <source>
        <dbReference type="ARBA" id="ARBA00023004"/>
    </source>
</evidence>
<dbReference type="RefSeq" id="WP_104161619.1">
    <property type="nucleotide sequence ID" value="NZ_CP076456.1"/>
</dbReference>
<dbReference type="GO" id="GO:0004497">
    <property type="term" value="F:monooxygenase activity"/>
    <property type="evidence" value="ECO:0007669"/>
    <property type="project" value="UniProtKB-ARBA"/>
</dbReference>
<evidence type="ECO:0000256" key="1">
    <source>
        <dbReference type="ARBA" id="ARBA00001962"/>
    </source>
</evidence>
<dbReference type="InterPro" id="IPR050584">
    <property type="entry name" value="Cholesterol_7-desaturase"/>
</dbReference>
<dbReference type="AlphaFoldDB" id="A0A975S724"/>
<dbReference type="InterPro" id="IPR045605">
    <property type="entry name" value="KshA-like_C"/>
</dbReference>
<evidence type="ECO:0000256" key="5">
    <source>
        <dbReference type="ARBA" id="ARBA00023002"/>
    </source>
</evidence>
<dbReference type="InterPro" id="IPR017941">
    <property type="entry name" value="Rieske_2Fe-2S"/>
</dbReference>
<comment type="cofactor">
    <cofactor evidence="1">
        <name>Fe cation</name>
        <dbReference type="ChEBI" id="CHEBI:24875"/>
    </cofactor>
</comment>
<reference evidence="12" key="1">
    <citation type="submission" date="2021-06" db="EMBL/GenBank/DDBJ databases">
        <title>Novel species in genus Arthrobacter.</title>
        <authorList>
            <person name="Zhang G."/>
        </authorList>
    </citation>
    <scope>NUCLEOTIDE SEQUENCE</scope>
    <source>
        <strain evidence="12">Zg-ZUI122</strain>
    </source>
</reference>
<dbReference type="GO" id="GO:0051537">
    <property type="term" value="F:2 iron, 2 sulfur cluster binding"/>
    <property type="evidence" value="ECO:0007669"/>
    <property type="project" value="UniProtKB-KW"/>
</dbReference>
<evidence type="ECO:0000259" key="11">
    <source>
        <dbReference type="PROSITE" id="PS51296"/>
    </source>
</evidence>
<dbReference type="SUPFAM" id="SSF55961">
    <property type="entry name" value="Bet v1-like"/>
    <property type="match status" value="1"/>
</dbReference>
<dbReference type="PANTHER" id="PTHR21266:SF60">
    <property type="entry name" value="3-KETOSTEROID-9-ALPHA-MONOOXYGENASE, OXYGENASE COMPONENT"/>
    <property type="match status" value="1"/>
</dbReference>
<dbReference type="GO" id="GO:0046872">
    <property type="term" value="F:metal ion binding"/>
    <property type="evidence" value="ECO:0007669"/>
    <property type="project" value="UniProtKB-KW"/>
</dbReference>
<keyword evidence="2" id="KW-0001">2Fe-2S</keyword>
<keyword evidence="8" id="KW-0443">Lipid metabolism</keyword>
<evidence type="ECO:0000313" key="13">
    <source>
        <dbReference type="Proteomes" id="UP000680588"/>
    </source>
</evidence>
<keyword evidence="6" id="KW-0408">Iron</keyword>
<keyword evidence="8" id="KW-0753">Steroid metabolism</keyword>
<feature type="domain" description="Rieske" evidence="11">
    <location>
        <begin position="27"/>
        <end position="129"/>
    </location>
</feature>
<dbReference type="Proteomes" id="UP000680588">
    <property type="component" value="Chromosome"/>
</dbReference>
<dbReference type="PANTHER" id="PTHR21266">
    <property type="entry name" value="IRON-SULFUR DOMAIN CONTAINING PROTEIN"/>
    <property type="match status" value="1"/>
</dbReference>
<dbReference type="EMBL" id="CP076456">
    <property type="protein sequence ID" value="QWQ37008.1"/>
    <property type="molecule type" value="Genomic_DNA"/>
</dbReference>
<dbReference type="InterPro" id="IPR036922">
    <property type="entry name" value="Rieske_2Fe-2S_sf"/>
</dbReference>
<proteinExistence type="predicted"/>